<accession>A0ABU4JR01</accession>
<dbReference type="EMBL" id="JARUJP010000004">
    <property type="protein sequence ID" value="MDW8800569.1"/>
    <property type="molecule type" value="Genomic_DNA"/>
</dbReference>
<dbReference type="Pfam" id="PF02537">
    <property type="entry name" value="CRCB"/>
    <property type="match status" value="1"/>
</dbReference>
<gene>
    <name evidence="10 11" type="primary">crcB</name>
    <name evidence="10" type="synonym">fluC</name>
    <name evidence="11" type="ORF">P8V03_05300</name>
</gene>
<feature type="binding site" evidence="10">
    <location>
        <position position="78"/>
    </location>
    <ligand>
        <name>Na(+)</name>
        <dbReference type="ChEBI" id="CHEBI:29101"/>
        <note>structural</note>
    </ligand>
</feature>
<evidence type="ECO:0000256" key="5">
    <source>
        <dbReference type="ARBA" id="ARBA00023136"/>
    </source>
</evidence>
<keyword evidence="3 10" id="KW-0812">Transmembrane</keyword>
<evidence type="ECO:0000256" key="9">
    <source>
        <dbReference type="ARBA" id="ARBA00049940"/>
    </source>
</evidence>
<dbReference type="PANTHER" id="PTHR28259:SF1">
    <property type="entry name" value="FLUORIDE EXPORT PROTEIN 1-RELATED"/>
    <property type="match status" value="1"/>
</dbReference>
<evidence type="ECO:0000256" key="2">
    <source>
        <dbReference type="ARBA" id="ARBA00022475"/>
    </source>
</evidence>
<evidence type="ECO:0000256" key="6">
    <source>
        <dbReference type="ARBA" id="ARBA00023303"/>
    </source>
</evidence>
<dbReference type="RefSeq" id="WP_318797063.1">
    <property type="nucleotide sequence ID" value="NZ_JARUJP010000004.1"/>
</dbReference>
<feature type="transmembrane region" description="Helical" evidence="10">
    <location>
        <begin position="65"/>
        <end position="83"/>
    </location>
</feature>
<reference evidence="11 12" key="1">
    <citation type="submission" date="2023-04" db="EMBL/GenBank/DDBJ databases">
        <title>Clostridium tannerae sp. nov., isolated from the fecal material of an alpaca.</title>
        <authorList>
            <person name="Miller S."/>
            <person name="Hendry M."/>
            <person name="King J."/>
            <person name="Sankaranarayanan K."/>
            <person name="Lawson P.A."/>
        </authorList>
    </citation>
    <scope>NUCLEOTIDE SEQUENCE [LARGE SCALE GENOMIC DNA]</scope>
    <source>
        <strain evidence="11 12">A1-XYC3</strain>
    </source>
</reference>
<dbReference type="PANTHER" id="PTHR28259">
    <property type="entry name" value="FLUORIDE EXPORT PROTEIN 1-RELATED"/>
    <property type="match status" value="1"/>
</dbReference>
<evidence type="ECO:0000256" key="3">
    <source>
        <dbReference type="ARBA" id="ARBA00022692"/>
    </source>
</evidence>
<protein>
    <recommendedName>
        <fullName evidence="10">Fluoride-specific ion channel FluC</fullName>
    </recommendedName>
</protein>
<comment type="similarity">
    <text evidence="7 10">Belongs to the fluoride channel Fluc/FEX (TC 1.A.43) family.</text>
</comment>
<keyword evidence="10" id="KW-0915">Sodium</keyword>
<dbReference type="InterPro" id="IPR003691">
    <property type="entry name" value="FluC"/>
</dbReference>
<sequence>MKKYIFIGAGGFLGAIIRFWIKTTPINSYKEFIPINTLFINITGSFLLALITVTALEIIKIDESLRLGICTGLLGAYTTFSTMCKEAVELLSKGYYFSSLSYITNSVVLGLASAYLGAAVARELIPKLFPSHGRNDLTNL</sequence>
<comment type="activity regulation">
    <text evidence="10">Na(+) is not transported, but it plays an essential structural role and its presence is essential for fluoride channel function.</text>
</comment>
<organism evidence="11 12">
    <name type="scientific">Clostridium tanneri</name>
    <dbReference type="NCBI Taxonomy" id="3037988"/>
    <lineage>
        <taxon>Bacteria</taxon>
        <taxon>Bacillati</taxon>
        <taxon>Bacillota</taxon>
        <taxon>Clostridia</taxon>
        <taxon>Eubacteriales</taxon>
        <taxon>Clostridiaceae</taxon>
        <taxon>Clostridium</taxon>
    </lineage>
</organism>
<feature type="binding site" evidence="10">
    <location>
        <position position="75"/>
    </location>
    <ligand>
        <name>Na(+)</name>
        <dbReference type="ChEBI" id="CHEBI:29101"/>
        <note>structural</note>
    </ligand>
</feature>
<keyword evidence="4 10" id="KW-1133">Transmembrane helix</keyword>
<comment type="function">
    <text evidence="9 10">Fluoride-specific ion channel. Important for reducing fluoride concentration in the cell, thus reducing its toxicity.</text>
</comment>
<dbReference type="HAMAP" id="MF_00454">
    <property type="entry name" value="FluC"/>
    <property type="match status" value="1"/>
</dbReference>
<comment type="caution">
    <text evidence="11">The sequence shown here is derived from an EMBL/GenBank/DDBJ whole genome shotgun (WGS) entry which is preliminary data.</text>
</comment>
<evidence type="ECO:0000313" key="12">
    <source>
        <dbReference type="Proteomes" id="UP001281656"/>
    </source>
</evidence>
<comment type="catalytic activity">
    <reaction evidence="8">
        <text>fluoride(in) = fluoride(out)</text>
        <dbReference type="Rhea" id="RHEA:76159"/>
        <dbReference type="ChEBI" id="CHEBI:17051"/>
    </reaction>
    <physiologicalReaction direction="left-to-right" evidence="8">
        <dbReference type="Rhea" id="RHEA:76160"/>
    </physiologicalReaction>
</comment>
<evidence type="ECO:0000256" key="7">
    <source>
        <dbReference type="ARBA" id="ARBA00035120"/>
    </source>
</evidence>
<feature type="transmembrane region" description="Helical" evidence="10">
    <location>
        <begin position="95"/>
        <end position="118"/>
    </location>
</feature>
<keyword evidence="2 10" id="KW-1003">Cell membrane</keyword>
<dbReference type="Proteomes" id="UP001281656">
    <property type="component" value="Unassembled WGS sequence"/>
</dbReference>
<evidence type="ECO:0000256" key="10">
    <source>
        <dbReference type="HAMAP-Rule" id="MF_00454"/>
    </source>
</evidence>
<feature type="transmembrane region" description="Helical" evidence="10">
    <location>
        <begin position="5"/>
        <end position="21"/>
    </location>
</feature>
<name>A0ABU4JR01_9CLOT</name>
<feature type="transmembrane region" description="Helical" evidence="10">
    <location>
        <begin position="33"/>
        <end position="53"/>
    </location>
</feature>
<evidence type="ECO:0000313" key="11">
    <source>
        <dbReference type="EMBL" id="MDW8800569.1"/>
    </source>
</evidence>
<keyword evidence="12" id="KW-1185">Reference proteome</keyword>
<evidence type="ECO:0000256" key="4">
    <source>
        <dbReference type="ARBA" id="ARBA00022989"/>
    </source>
</evidence>
<evidence type="ECO:0000256" key="8">
    <source>
        <dbReference type="ARBA" id="ARBA00035585"/>
    </source>
</evidence>
<keyword evidence="10" id="KW-0406">Ion transport</keyword>
<keyword evidence="10" id="KW-0813">Transport</keyword>
<proteinExistence type="inferred from homology"/>
<comment type="subcellular location">
    <subcellularLocation>
        <location evidence="1 10">Cell membrane</location>
        <topology evidence="1 10">Multi-pass membrane protein</topology>
    </subcellularLocation>
</comment>
<evidence type="ECO:0000256" key="1">
    <source>
        <dbReference type="ARBA" id="ARBA00004651"/>
    </source>
</evidence>
<keyword evidence="10" id="KW-0479">Metal-binding</keyword>
<dbReference type="NCBIfam" id="TIGR00494">
    <property type="entry name" value="crcB"/>
    <property type="match status" value="1"/>
</dbReference>
<keyword evidence="5 10" id="KW-0472">Membrane</keyword>
<keyword evidence="6 10" id="KW-0407">Ion channel</keyword>